<protein>
    <submittedName>
        <fullName evidence="2">Uncharacterized protein</fullName>
    </submittedName>
</protein>
<feature type="compositionally biased region" description="Polar residues" evidence="1">
    <location>
        <begin position="261"/>
        <end position="271"/>
    </location>
</feature>
<evidence type="ECO:0000256" key="1">
    <source>
        <dbReference type="SAM" id="MobiDB-lite"/>
    </source>
</evidence>
<feature type="compositionally biased region" description="Polar residues" evidence="1">
    <location>
        <begin position="1"/>
        <end position="14"/>
    </location>
</feature>
<accession>A0A7S3PZV1</accession>
<name>A0A7S3PZV1_9STRA</name>
<organism evidence="2">
    <name type="scientific">Chaetoceros debilis</name>
    <dbReference type="NCBI Taxonomy" id="122233"/>
    <lineage>
        <taxon>Eukaryota</taxon>
        <taxon>Sar</taxon>
        <taxon>Stramenopiles</taxon>
        <taxon>Ochrophyta</taxon>
        <taxon>Bacillariophyta</taxon>
        <taxon>Coscinodiscophyceae</taxon>
        <taxon>Chaetocerotophycidae</taxon>
        <taxon>Chaetocerotales</taxon>
        <taxon>Chaetocerotaceae</taxon>
        <taxon>Chaetoceros</taxon>
    </lineage>
</organism>
<feature type="region of interest" description="Disordered" evidence="1">
    <location>
        <begin position="210"/>
        <end position="248"/>
    </location>
</feature>
<sequence length="365" mass="41379">MDNIASVTSEISDTSLKEDSVKSTNRSGRFDSPIDVKEYPNHDMIIDEALPIVHEGAVMNEEDMDTMVDGYDAYEQKENEFTKEMYTTKIAFVAFRNAVLHLVQNQQQPKINKNTTSNSEIRDNKEDIMSGSTNQRMKDLEKAAKFIVETKAEACFDAVQVANMFSARRKSKMSRNRSSLFQELLKRPPSGNNEDIKKSVDIAKSSGYMVPESFPAESSPSVSPVSKNEEESRDHMDSVEETKEKSKPKGLELMSAAASINRSGKVASNTQRNRKPDTNFRPRTFVRCKTMTKHHKCIKSALPKFSYKSDCEGCDEPMPASYRTTLWIGGMVKWRTQMIKYQVKTFTKCSCPDCLRGLEGLKQKY</sequence>
<gene>
    <name evidence="2" type="ORF">CDEB00056_LOCUS6089</name>
</gene>
<dbReference type="AlphaFoldDB" id="A0A7S3PZV1"/>
<feature type="compositionally biased region" description="Low complexity" evidence="1">
    <location>
        <begin position="210"/>
        <end position="226"/>
    </location>
</feature>
<feature type="region of interest" description="Disordered" evidence="1">
    <location>
        <begin position="1"/>
        <end position="35"/>
    </location>
</feature>
<proteinExistence type="predicted"/>
<evidence type="ECO:0000313" key="2">
    <source>
        <dbReference type="EMBL" id="CAE0461248.1"/>
    </source>
</evidence>
<reference evidence="2" key="1">
    <citation type="submission" date="2021-01" db="EMBL/GenBank/DDBJ databases">
        <authorList>
            <person name="Corre E."/>
            <person name="Pelletier E."/>
            <person name="Niang G."/>
            <person name="Scheremetjew M."/>
            <person name="Finn R."/>
            <person name="Kale V."/>
            <person name="Holt S."/>
            <person name="Cochrane G."/>
            <person name="Meng A."/>
            <person name="Brown T."/>
            <person name="Cohen L."/>
        </authorList>
    </citation>
    <scope>NUCLEOTIDE SEQUENCE</scope>
    <source>
        <strain evidence="2">MM31A-1</strain>
    </source>
</reference>
<feature type="region of interest" description="Disordered" evidence="1">
    <location>
        <begin position="261"/>
        <end position="280"/>
    </location>
</feature>
<feature type="compositionally biased region" description="Basic and acidic residues" evidence="1">
    <location>
        <begin position="227"/>
        <end position="248"/>
    </location>
</feature>
<dbReference type="EMBL" id="HBIO01008020">
    <property type="protein sequence ID" value="CAE0461248.1"/>
    <property type="molecule type" value="Transcribed_RNA"/>
</dbReference>